<dbReference type="RefSeq" id="WP_021330292.1">
    <property type="nucleotide sequence ID" value="NZ_AUZJ01000034.1"/>
</dbReference>
<dbReference type="Gene3D" id="3.50.80.10">
    <property type="entry name" value="D-tyrosyl-tRNA(Tyr) deacylase"/>
    <property type="match status" value="1"/>
</dbReference>
<protein>
    <recommendedName>
        <fullName evidence="2">D-aminoacyl-tRNA deacylase</fullName>
        <shortName evidence="2">DTD</shortName>
        <ecNumber evidence="2">3.1.1.96</ecNumber>
    </recommendedName>
    <alternativeName>
        <fullName evidence="2">Gly-tRNA(Ala) deacylase</fullName>
        <ecNumber evidence="2">3.1.1.-</ecNumber>
    </alternativeName>
</protein>
<sequence>MKALIQRVSSASVSVDGECCASISRGFLVFLGVTHGDTETAAEKLAEKIRKLRIFEDENGKTNLSIEDVAGELLVVSQFTLYADCSGGNRPGFENAAKGDYAERIYEYFLSCCKSRFRSVGHGIFGADMKVSLVNDGPFTIMLETV</sequence>
<dbReference type="eggNOG" id="COG1490">
    <property type="taxonomic scope" value="Bacteria"/>
</dbReference>
<dbReference type="STRING" id="1125725.HMPREF1325_2083"/>
<dbReference type="Proteomes" id="UP000016646">
    <property type="component" value="Unassembled WGS sequence"/>
</dbReference>
<dbReference type="Proteomes" id="UP000016412">
    <property type="component" value="Unassembled WGS sequence"/>
</dbReference>
<dbReference type="InterPro" id="IPR023509">
    <property type="entry name" value="DTD-like_sf"/>
</dbReference>
<dbReference type="GO" id="GO:0106026">
    <property type="term" value="F:Gly-tRNA(Ala) deacylase activity"/>
    <property type="evidence" value="ECO:0007669"/>
    <property type="project" value="UniProtKB-UniRule"/>
</dbReference>
<gene>
    <name evidence="2 3" type="primary">dtd</name>
    <name evidence="4" type="ORF">HMPREF0860_2344</name>
    <name evidence="3" type="ORF">HMPREF1325_2083</name>
</gene>
<dbReference type="FunFam" id="3.50.80.10:FF:000001">
    <property type="entry name" value="D-aminoacyl-tRNA deacylase"/>
    <property type="match status" value="1"/>
</dbReference>
<evidence type="ECO:0000313" key="6">
    <source>
        <dbReference type="Proteomes" id="UP000016646"/>
    </source>
</evidence>
<evidence type="ECO:0000313" key="4">
    <source>
        <dbReference type="EMBL" id="ERK00936.1"/>
    </source>
</evidence>
<dbReference type="GO" id="GO:0043908">
    <property type="term" value="F:Ser(Gly)-tRNA(Ala) hydrolase activity"/>
    <property type="evidence" value="ECO:0007669"/>
    <property type="project" value="UniProtKB-UniRule"/>
</dbReference>
<name>U1GVV7_TRESO</name>
<keyword evidence="2 3" id="KW-0378">Hydrolase</keyword>
<keyword evidence="6" id="KW-1185">Reference proteome</keyword>
<accession>U1GVV7</accession>
<evidence type="ECO:0000313" key="3">
    <source>
        <dbReference type="EMBL" id="ERF60704.1"/>
    </source>
</evidence>
<comment type="caution">
    <text evidence="3">The sequence shown here is derived from an EMBL/GenBank/DDBJ whole genome shotgun (WGS) entry which is preliminary data.</text>
</comment>
<dbReference type="EMBL" id="AVQI01000063">
    <property type="protein sequence ID" value="ERK00936.1"/>
    <property type="molecule type" value="Genomic_DNA"/>
</dbReference>
<dbReference type="PANTHER" id="PTHR10472">
    <property type="entry name" value="D-TYROSYL-TRNA TYR DEACYLASE"/>
    <property type="match status" value="1"/>
</dbReference>
<comment type="subunit">
    <text evidence="2">Homodimer.</text>
</comment>
<organism evidence="3 5">
    <name type="scientific">Treponema socranskii subsp. socranskii VPI DR56BR1116 = ATCC 35536</name>
    <dbReference type="NCBI Taxonomy" id="1125725"/>
    <lineage>
        <taxon>Bacteria</taxon>
        <taxon>Pseudomonadati</taxon>
        <taxon>Spirochaetota</taxon>
        <taxon>Spirochaetia</taxon>
        <taxon>Spirochaetales</taxon>
        <taxon>Treponemataceae</taxon>
        <taxon>Treponema</taxon>
    </lineage>
</organism>
<comment type="catalytic activity">
    <reaction evidence="2">
        <text>glycyl-tRNA(Ala) + H2O = tRNA(Ala) + glycine + H(+)</text>
        <dbReference type="Rhea" id="RHEA:53744"/>
        <dbReference type="Rhea" id="RHEA-COMP:9657"/>
        <dbReference type="Rhea" id="RHEA-COMP:13640"/>
        <dbReference type="ChEBI" id="CHEBI:15377"/>
        <dbReference type="ChEBI" id="CHEBI:15378"/>
        <dbReference type="ChEBI" id="CHEBI:57305"/>
        <dbReference type="ChEBI" id="CHEBI:78442"/>
        <dbReference type="ChEBI" id="CHEBI:78522"/>
    </reaction>
</comment>
<dbReference type="EC" id="3.1.1.-" evidence="2"/>
<dbReference type="GO" id="GO:0019478">
    <property type="term" value="P:D-amino acid catabolic process"/>
    <property type="evidence" value="ECO:0007669"/>
    <property type="project" value="UniProtKB-UniRule"/>
</dbReference>
<keyword evidence="2" id="KW-0963">Cytoplasm</keyword>
<keyword evidence="2" id="KW-0820">tRNA-binding</keyword>
<dbReference type="CDD" id="cd00563">
    <property type="entry name" value="Dtyr_deacylase"/>
    <property type="match status" value="1"/>
</dbReference>
<dbReference type="InterPro" id="IPR003732">
    <property type="entry name" value="Daa-tRNA_deacyls_DTD"/>
</dbReference>
<dbReference type="EC" id="3.1.1.96" evidence="2"/>
<proteinExistence type="inferred from homology"/>
<feature type="short sequence motif" description="Gly-cisPro motif, important for rejection of L-amino acids" evidence="2">
    <location>
        <begin position="137"/>
        <end position="138"/>
    </location>
</feature>
<dbReference type="PATRIC" id="fig|1125725.3.peg.1335"/>
<comment type="domain">
    <text evidence="2">A Gly-cisPro motif from one monomer fits into the active site of the other monomer to allow specific chiral rejection of L-amino acids.</text>
</comment>
<dbReference type="OrthoDB" id="9801395at2"/>
<dbReference type="SUPFAM" id="SSF69500">
    <property type="entry name" value="DTD-like"/>
    <property type="match status" value="1"/>
</dbReference>
<dbReference type="GO" id="GO:0005737">
    <property type="term" value="C:cytoplasm"/>
    <property type="evidence" value="ECO:0007669"/>
    <property type="project" value="UniProtKB-SubCell"/>
</dbReference>
<dbReference type="PANTHER" id="PTHR10472:SF5">
    <property type="entry name" value="D-AMINOACYL-TRNA DEACYLASE 1"/>
    <property type="match status" value="1"/>
</dbReference>
<dbReference type="EMBL" id="AUZJ01000034">
    <property type="protein sequence ID" value="ERF60704.1"/>
    <property type="molecule type" value="Genomic_DNA"/>
</dbReference>
<dbReference type="GO" id="GO:0000049">
    <property type="term" value="F:tRNA binding"/>
    <property type="evidence" value="ECO:0007669"/>
    <property type="project" value="UniProtKB-UniRule"/>
</dbReference>
<comment type="similarity">
    <text evidence="1 2">Belongs to the DTD family.</text>
</comment>
<reference evidence="5 6" key="1">
    <citation type="submission" date="2013-08" db="EMBL/GenBank/DDBJ databases">
        <authorList>
            <person name="Durkin A.S."/>
            <person name="Haft D.R."/>
            <person name="McCorrison J."/>
            <person name="Torralba M."/>
            <person name="Gillis M."/>
            <person name="Haft D.H."/>
            <person name="Methe B."/>
            <person name="Sutton G."/>
            <person name="Nelson K.E."/>
        </authorList>
    </citation>
    <scope>NUCLEOTIDE SEQUENCE [LARGE SCALE GENOMIC DNA]</scope>
    <source>
        <strain evidence="4 6">ATCC 35536</strain>
        <strain evidence="3 5">VPI DR56BR1116</strain>
    </source>
</reference>
<evidence type="ECO:0000256" key="1">
    <source>
        <dbReference type="ARBA" id="ARBA00009673"/>
    </source>
</evidence>
<comment type="subcellular location">
    <subcellularLocation>
        <location evidence="2">Cytoplasm</location>
    </subcellularLocation>
</comment>
<comment type="function">
    <text evidence="2">An aminoacyl-tRNA editing enzyme that deacylates mischarged D-aminoacyl-tRNAs. Also deacylates mischarged glycyl-tRNA(Ala), protecting cells against glycine mischarging by AlaRS. Acts via tRNA-based rather than protein-based catalysis; rejects L-amino acids rather than detecting D-amino acids in the active site. By recycling D-aminoacyl-tRNA to D-amino acids and free tRNA molecules, this enzyme counteracts the toxicity associated with the formation of D-aminoacyl-tRNA entities in vivo and helps enforce protein L-homochirality.</text>
</comment>
<dbReference type="GO" id="GO:0051500">
    <property type="term" value="F:D-tyrosyl-tRNA(Tyr) deacylase activity"/>
    <property type="evidence" value="ECO:0007669"/>
    <property type="project" value="TreeGrafter"/>
</dbReference>
<comment type="catalytic activity">
    <reaction evidence="2">
        <text>a D-aminoacyl-tRNA + H2O = a tRNA + a D-alpha-amino acid + H(+)</text>
        <dbReference type="Rhea" id="RHEA:13953"/>
        <dbReference type="Rhea" id="RHEA-COMP:10123"/>
        <dbReference type="Rhea" id="RHEA-COMP:10124"/>
        <dbReference type="ChEBI" id="CHEBI:15377"/>
        <dbReference type="ChEBI" id="CHEBI:15378"/>
        <dbReference type="ChEBI" id="CHEBI:59871"/>
        <dbReference type="ChEBI" id="CHEBI:78442"/>
        <dbReference type="ChEBI" id="CHEBI:79333"/>
        <dbReference type="EC" id="3.1.1.96"/>
    </reaction>
</comment>
<dbReference type="Pfam" id="PF02580">
    <property type="entry name" value="Tyr_Deacylase"/>
    <property type="match status" value="1"/>
</dbReference>
<dbReference type="AlphaFoldDB" id="U1GVV7"/>
<evidence type="ECO:0000256" key="2">
    <source>
        <dbReference type="HAMAP-Rule" id="MF_00518"/>
    </source>
</evidence>
<keyword evidence="2" id="KW-0694">RNA-binding</keyword>
<dbReference type="HAMAP" id="MF_00518">
    <property type="entry name" value="Deacylase_Dtd"/>
    <property type="match status" value="1"/>
</dbReference>
<evidence type="ECO:0000313" key="5">
    <source>
        <dbReference type="Proteomes" id="UP000016412"/>
    </source>
</evidence>
<dbReference type="NCBIfam" id="TIGR00256">
    <property type="entry name" value="D-aminoacyl-tRNA deacylase"/>
    <property type="match status" value="1"/>
</dbReference>